<name>A0A7C4W2R5_9BACT</name>
<comment type="caution">
    <text evidence="3">The sequence shown here is derived from an EMBL/GenBank/DDBJ whole genome shotgun (WGS) entry which is preliminary data.</text>
</comment>
<dbReference type="Pfam" id="PF02021">
    <property type="entry name" value="UPF0102"/>
    <property type="match status" value="1"/>
</dbReference>
<comment type="similarity">
    <text evidence="1 2">Belongs to the UPF0102 family.</text>
</comment>
<dbReference type="PANTHER" id="PTHR34039">
    <property type="entry name" value="UPF0102 PROTEIN YRAN"/>
    <property type="match status" value="1"/>
</dbReference>
<dbReference type="NCBIfam" id="NF009150">
    <property type="entry name" value="PRK12497.1-3"/>
    <property type="match status" value="1"/>
</dbReference>
<dbReference type="AlphaFoldDB" id="A0A7C4W2R5"/>
<reference evidence="3" key="1">
    <citation type="journal article" date="2020" name="mSystems">
        <title>Genome- and Community-Level Interaction Insights into Carbon Utilization and Element Cycling Functions of Hydrothermarchaeota in Hydrothermal Sediment.</title>
        <authorList>
            <person name="Zhou Z."/>
            <person name="Liu Y."/>
            <person name="Xu W."/>
            <person name="Pan J."/>
            <person name="Luo Z.H."/>
            <person name="Li M."/>
        </authorList>
    </citation>
    <scope>NUCLEOTIDE SEQUENCE [LARGE SCALE GENOMIC DNA]</scope>
    <source>
        <strain evidence="3">SpSt-477</strain>
    </source>
</reference>
<dbReference type="CDD" id="cd20736">
    <property type="entry name" value="PoNe_Nuclease"/>
    <property type="match status" value="1"/>
</dbReference>
<dbReference type="PANTHER" id="PTHR34039:SF1">
    <property type="entry name" value="UPF0102 PROTEIN YRAN"/>
    <property type="match status" value="1"/>
</dbReference>
<dbReference type="GO" id="GO:0003676">
    <property type="term" value="F:nucleic acid binding"/>
    <property type="evidence" value="ECO:0007669"/>
    <property type="project" value="InterPro"/>
</dbReference>
<dbReference type="InterPro" id="IPR003509">
    <property type="entry name" value="UPF0102_YraN-like"/>
</dbReference>
<dbReference type="NCBIfam" id="TIGR00252">
    <property type="entry name" value="YraN family protein"/>
    <property type="match status" value="1"/>
</dbReference>
<evidence type="ECO:0000313" key="3">
    <source>
        <dbReference type="EMBL" id="HGU34576.1"/>
    </source>
</evidence>
<dbReference type="EMBL" id="DSUH01000392">
    <property type="protein sequence ID" value="HGU34576.1"/>
    <property type="molecule type" value="Genomic_DNA"/>
</dbReference>
<evidence type="ECO:0000256" key="1">
    <source>
        <dbReference type="ARBA" id="ARBA00006738"/>
    </source>
</evidence>
<proteinExistence type="inferred from homology"/>
<dbReference type="SUPFAM" id="SSF52980">
    <property type="entry name" value="Restriction endonuclease-like"/>
    <property type="match status" value="1"/>
</dbReference>
<dbReference type="InterPro" id="IPR011856">
    <property type="entry name" value="tRNA_endonuc-like_dom_sf"/>
</dbReference>
<dbReference type="NCBIfam" id="NF009154">
    <property type="entry name" value="PRK12497.3-3"/>
    <property type="match status" value="1"/>
</dbReference>
<protein>
    <recommendedName>
        <fullName evidence="2">UPF0102 protein ENS29_17285</fullName>
    </recommendedName>
</protein>
<dbReference type="HAMAP" id="MF_00048">
    <property type="entry name" value="UPF0102"/>
    <property type="match status" value="1"/>
</dbReference>
<dbReference type="InterPro" id="IPR011335">
    <property type="entry name" value="Restrct_endonuc-II-like"/>
</dbReference>
<accession>A0A7C4W2R5</accession>
<evidence type="ECO:0000256" key="2">
    <source>
        <dbReference type="HAMAP-Rule" id="MF_00048"/>
    </source>
</evidence>
<sequence>MQTEPRQIGKSGESLAADYLRKHGYRILELNARSRLGEIDIVAMDGQTLVFVEVKTRLSPDYGNPKLAVTPHKQSRLTRVALAYLKKHHLLHCKARFDVVAIDWTQGSPQIELIQNAFEATRR</sequence>
<gene>
    <name evidence="3" type="ORF">ENS29_17285</name>
</gene>
<organism evidence="3">
    <name type="scientific">Desulfatirhabdium butyrativorans</name>
    <dbReference type="NCBI Taxonomy" id="340467"/>
    <lineage>
        <taxon>Bacteria</taxon>
        <taxon>Pseudomonadati</taxon>
        <taxon>Thermodesulfobacteriota</taxon>
        <taxon>Desulfobacteria</taxon>
        <taxon>Desulfobacterales</taxon>
        <taxon>Desulfatirhabdiaceae</taxon>
        <taxon>Desulfatirhabdium</taxon>
    </lineage>
</organism>
<dbReference type="Gene3D" id="3.40.1350.10">
    <property type="match status" value="1"/>
</dbReference>